<evidence type="ECO:0000313" key="1">
    <source>
        <dbReference type="EMBL" id="KZS58073.1"/>
    </source>
</evidence>
<sequence>MTVEGLTGHEVIDFLLNCEDDAYQSWWPGTHLELHVLKRGTGGDHVGDLVLMDEYVGSRHVRMVGDVVDVVPGERIVWQLRLGRLPLPVRLTLVLHTGEQGVRLRHTITAGWRGRGHWLDPLWRFYFSKSFAAAMDRHVHTEFPLMRNLLHQGRAVATDRSAAVAASESI</sequence>
<dbReference type="InterPro" id="IPR023393">
    <property type="entry name" value="START-like_dom_sf"/>
</dbReference>
<evidence type="ECO:0000313" key="2">
    <source>
        <dbReference type="Proteomes" id="UP000077342"/>
    </source>
</evidence>
<evidence type="ECO:0008006" key="3">
    <source>
        <dbReference type="Google" id="ProtNLM"/>
    </source>
</evidence>
<dbReference type="AlphaFoldDB" id="A0A163W7I4"/>
<reference evidence="2" key="1">
    <citation type="submission" date="2016-04" db="EMBL/GenBank/DDBJ databases">
        <authorList>
            <person name="Strapagiel D."/>
            <person name="Borowka P."/>
            <person name="Marciniak B."/>
            <person name="Bakula Z."/>
            <person name="Van Ingen J."/>
            <person name="Safianowska A."/>
            <person name="Dziadek J."/>
            <person name="Jagielski T."/>
        </authorList>
    </citation>
    <scope>NUCLEOTIDE SEQUENCE [LARGE SCALE GENOMIC DNA]</scope>
    <source>
        <strain evidence="2">1010001458</strain>
    </source>
</reference>
<dbReference type="SUPFAM" id="SSF55961">
    <property type="entry name" value="Bet v1-like"/>
    <property type="match status" value="1"/>
</dbReference>
<dbReference type="EMBL" id="LWCI01000154">
    <property type="protein sequence ID" value="KZS58073.1"/>
    <property type="molecule type" value="Genomic_DNA"/>
</dbReference>
<organism evidence="1 2">
    <name type="scientific">Mycobacterium ostraviense</name>
    <dbReference type="NCBI Taxonomy" id="2738409"/>
    <lineage>
        <taxon>Bacteria</taxon>
        <taxon>Bacillati</taxon>
        <taxon>Actinomycetota</taxon>
        <taxon>Actinomycetes</taxon>
        <taxon>Mycobacteriales</taxon>
        <taxon>Mycobacteriaceae</taxon>
        <taxon>Mycobacterium</taxon>
    </lineage>
</organism>
<proteinExistence type="predicted"/>
<dbReference type="Proteomes" id="UP000077342">
    <property type="component" value="Unassembled WGS sequence"/>
</dbReference>
<dbReference type="RefSeq" id="WP_099319170.1">
    <property type="nucleotide sequence ID" value="NZ_LWCI01000154.1"/>
</dbReference>
<comment type="caution">
    <text evidence="1">The sequence shown here is derived from an EMBL/GenBank/DDBJ whole genome shotgun (WGS) entry which is preliminary data.</text>
</comment>
<gene>
    <name evidence="1" type="ORF">A4G28_05635</name>
</gene>
<dbReference type="Gene3D" id="3.30.530.20">
    <property type="match status" value="1"/>
</dbReference>
<accession>A0A163W7I4</accession>
<protein>
    <recommendedName>
        <fullName evidence="3">Polyketide cyclase</fullName>
    </recommendedName>
</protein>
<keyword evidence="2" id="KW-1185">Reference proteome</keyword>
<name>A0A163W7I4_9MYCO</name>